<dbReference type="InterPro" id="IPR029031">
    <property type="entry name" value="Gingipain_N_sf"/>
</dbReference>
<evidence type="ECO:0008006" key="3">
    <source>
        <dbReference type="Google" id="ProtNLM"/>
    </source>
</evidence>
<comment type="caution">
    <text evidence="1">The sequence shown here is derived from an EMBL/GenBank/DDBJ whole genome shotgun (WGS) entry which is preliminary data.</text>
</comment>
<name>A0ABN1JSV3_9BURK</name>
<dbReference type="Gene3D" id="3.40.50.10390">
    <property type="entry name" value="Gingipain r, domain 1"/>
    <property type="match status" value="1"/>
</dbReference>
<reference evidence="1 2" key="1">
    <citation type="journal article" date="2019" name="Int. J. Syst. Evol. Microbiol.">
        <title>The Global Catalogue of Microorganisms (GCM) 10K type strain sequencing project: providing services to taxonomists for standard genome sequencing and annotation.</title>
        <authorList>
            <consortium name="The Broad Institute Genomics Platform"/>
            <consortium name="The Broad Institute Genome Sequencing Center for Infectious Disease"/>
            <person name="Wu L."/>
            <person name="Ma J."/>
        </authorList>
    </citation>
    <scope>NUCLEOTIDE SEQUENCE [LARGE SCALE GENOMIC DNA]</scope>
    <source>
        <strain evidence="1 2">JCM 15503</strain>
    </source>
</reference>
<organism evidence="1 2">
    <name type="scientific">Ideonella azotifigens</name>
    <dbReference type="NCBI Taxonomy" id="513160"/>
    <lineage>
        <taxon>Bacteria</taxon>
        <taxon>Pseudomonadati</taxon>
        <taxon>Pseudomonadota</taxon>
        <taxon>Betaproteobacteria</taxon>
        <taxon>Burkholderiales</taxon>
        <taxon>Sphaerotilaceae</taxon>
        <taxon>Ideonella</taxon>
    </lineage>
</organism>
<keyword evidence="2" id="KW-1185">Reference proteome</keyword>
<protein>
    <recommendedName>
        <fullName evidence="3">Gingipain domain-containing protein</fullName>
    </recommendedName>
</protein>
<gene>
    <name evidence="1" type="ORF">GCM10009107_12810</name>
</gene>
<dbReference type="EMBL" id="BAAAEW010000006">
    <property type="protein sequence ID" value="GAA0745896.1"/>
    <property type="molecule type" value="Genomic_DNA"/>
</dbReference>
<accession>A0ABN1JSV3</accession>
<sequence>MAEDKLILMHRAALQRKYGEKGLAKVDAALKRLVKADARRGFDSRVIHLDDAATMKPWGGAVSAEPTPKEIKQAVDRLYAALSPHYLLLLGGPDVLPLVPLRNPAFSTANGDPDKLVPSDLPYACDAAYSTDPGRFQGPTRVVGRLPDLPGAREPSALTLLIDASARSISRPRNDYAQAFGISAQAWEASSRLSMKTLFGSASALHLVPPQALPWKPADLAARLHFINCHGAKDMPEFYGQPPGVSEFPVAHRARRLKGRISAGTVVAAECCYGAQLYDPALAVPSGGGVDEPGIALAYLLDGASAVFGSTTIAYGPSEGNGMADLICQYFLLQVLAGASTGRAMLEARQRFAGARTHLDPCDLKTLAQFCLLGDPSLHPVAFEGHALNRTKAFKKAFAGTQDRTVRGLRREKLARDGQLLGKALPKLVNSETAPGEAATTTLRAMLRESGLDPSLAPVSFEVRGGLQAQASKRVVHLVNGRRALNPTEHPLNSPAAGLVALVLTEQDGELLHVRRLHGR</sequence>
<proteinExistence type="predicted"/>
<dbReference type="Proteomes" id="UP001500279">
    <property type="component" value="Unassembled WGS sequence"/>
</dbReference>
<evidence type="ECO:0000313" key="2">
    <source>
        <dbReference type="Proteomes" id="UP001500279"/>
    </source>
</evidence>
<dbReference type="RefSeq" id="WP_170200712.1">
    <property type="nucleotide sequence ID" value="NZ_BAAAEW010000006.1"/>
</dbReference>
<evidence type="ECO:0000313" key="1">
    <source>
        <dbReference type="EMBL" id="GAA0745896.1"/>
    </source>
</evidence>